<dbReference type="Gene3D" id="2.40.50.320">
    <property type="entry name" value="Copper binding periplasmic protein CusF"/>
    <property type="match status" value="1"/>
</dbReference>
<keyword evidence="3" id="KW-1185">Reference proteome</keyword>
<evidence type="ECO:0008006" key="4">
    <source>
        <dbReference type="Google" id="ProtNLM"/>
    </source>
</evidence>
<dbReference type="InterPro" id="IPR042230">
    <property type="entry name" value="CusF_sf"/>
</dbReference>
<gene>
    <name evidence="2" type="ORF">GCM10023307_03710</name>
</gene>
<evidence type="ECO:0000313" key="2">
    <source>
        <dbReference type="EMBL" id="GAA4782431.1"/>
    </source>
</evidence>
<dbReference type="EMBL" id="BAABJE010000001">
    <property type="protein sequence ID" value="GAA4782431.1"/>
    <property type="molecule type" value="Genomic_DNA"/>
</dbReference>
<dbReference type="InterPro" id="IPR021647">
    <property type="entry name" value="CusF_Ec"/>
</dbReference>
<comment type="caution">
    <text evidence="2">The sequence shown here is derived from an EMBL/GenBank/DDBJ whole genome shotgun (WGS) entry which is preliminary data.</text>
</comment>
<organism evidence="2 3">
    <name type="scientific">Lysobacter hankyongensis</name>
    <dbReference type="NCBI Taxonomy" id="1176535"/>
    <lineage>
        <taxon>Bacteria</taxon>
        <taxon>Pseudomonadati</taxon>
        <taxon>Pseudomonadota</taxon>
        <taxon>Gammaproteobacteria</taxon>
        <taxon>Lysobacterales</taxon>
        <taxon>Lysobacteraceae</taxon>
        <taxon>Lysobacter</taxon>
    </lineage>
</organism>
<name>A0ABP9ALD4_9GAMM</name>
<dbReference type="RefSeq" id="WP_345301567.1">
    <property type="nucleotide sequence ID" value="NZ_BAABJE010000001.1"/>
</dbReference>
<dbReference type="Proteomes" id="UP001499959">
    <property type="component" value="Unassembled WGS sequence"/>
</dbReference>
<dbReference type="PROSITE" id="PS51257">
    <property type="entry name" value="PROKAR_LIPOPROTEIN"/>
    <property type="match status" value="1"/>
</dbReference>
<evidence type="ECO:0000256" key="1">
    <source>
        <dbReference type="SAM" id="SignalP"/>
    </source>
</evidence>
<keyword evidence="1" id="KW-0732">Signal</keyword>
<feature type="chain" id="PRO_5045077933" description="Copper-binding protein" evidence="1">
    <location>
        <begin position="25"/>
        <end position="137"/>
    </location>
</feature>
<proteinExistence type="predicted"/>
<reference evidence="3" key="1">
    <citation type="journal article" date="2019" name="Int. J. Syst. Evol. Microbiol.">
        <title>The Global Catalogue of Microorganisms (GCM) 10K type strain sequencing project: providing services to taxonomists for standard genome sequencing and annotation.</title>
        <authorList>
            <consortium name="The Broad Institute Genomics Platform"/>
            <consortium name="The Broad Institute Genome Sequencing Center for Infectious Disease"/>
            <person name="Wu L."/>
            <person name="Ma J."/>
        </authorList>
    </citation>
    <scope>NUCLEOTIDE SEQUENCE [LARGE SCALE GENOMIC DNA]</scope>
    <source>
        <strain evidence="3">JCM 18204</strain>
    </source>
</reference>
<protein>
    <recommendedName>
        <fullName evidence="4">Copper-binding protein</fullName>
    </recommendedName>
</protein>
<feature type="signal peptide" evidence="1">
    <location>
        <begin position="1"/>
        <end position="24"/>
    </location>
</feature>
<accession>A0ABP9ALD4</accession>
<dbReference type="Pfam" id="PF11604">
    <property type="entry name" value="CusF_Ec"/>
    <property type="match status" value="1"/>
</dbReference>
<evidence type="ECO:0000313" key="3">
    <source>
        <dbReference type="Proteomes" id="UP001499959"/>
    </source>
</evidence>
<sequence length="137" mass="13711">MKPTFIPCALATLLLAACSQTPGSEDAVAKDATAASDMAMPAAEHAAMAAASKAATEAMAQTAKTASASGTVESVDAGAGKITLAHGPVDALGWPAMTMGFKATPEQIASVQPGQSVRFEFTAEGMTATITRIEPSP</sequence>